<dbReference type="InterPro" id="IPR029058">
    <property type="entry name" value="AB_hydrolase_fold"/>
</dbReference>
<dbReference type="SUPFAM" id="SSF53474">
    <property type="entry name" value="alpha/beta-Hydrolases"/>
    <property type="match status" value="1"/>
</dbReference>
<feature type="chain" id="PRO_5039963090" description="Carboxylic ester hydrolase" evidence="7">
    <location>
        <begin position="24"/>
        <end position="458"/>
    </location>
</feature>
<reference evidence="9 10" key="1">
    <citation type="journal article" date="2020" name="Cell">
        <title>Large-Scale Comparative Analyses of Tick Genomes Elucidate Their Genetic Diversity and Vector Capacities.</title>
        <authorList>
            <consortium name="Tick Genome and Microbiome Consortium (TIGMIC)"/>
            <person name="Jia N."/>
            <person name="Wang J."/>
            <person name="Shi W."/>
            <person name="Du L."/>
            <person name="Sun Y."/>
            <person name="Zhan W."/>
            <person name="Jiang J.F."/>
            <person name="Wang Q."/>
            <person name="Zhang B."/>
            <person name="Ji P."/>
            <person name="Bell-Sakyi L."/>
            <person name="Cui X.M."/>
            <person name="Yuan T.T."/>
            <person name="Jiang B.G."/>
            <person name="Yang W.F."/>
            <person name="Lam T.T."/>
            <person name="Chang Q.C."/>
            <person name="Ding S.J."/>
            <person name="Wang X.J."/>
            <person name="Zhu J.G."/>
            <person name="Ruan X.D."/>
            <person name="Zhao L."/>
            <person name="Wei J.T."/>
            <person name="Ye R.Z."/>
            <person name="Que T.C."/>
            <person name="Du C.H."/>
            <person name="Zhou Y.H."/>
            <person name="Cheng J.X."/>
            <person name="Dai P.F."/>
            <person name="Guo W.B."/>
            <person name="Han X.H."/>
            <person name="Huang E.J."/>
            <person name="Li L.F."/>
            <person name="Wei W."/>
            <person name="Gao Y.C."/>
            <person name="Liu J.Z."/>
            <person name="Shao H.Z."/>
            <person name="Wang X."/>
            <person name="Wang C.C."/>
            <person name="Yang T.C."/>
            <person name="Huo Q.B."/>
            <person name="Li W."/>
            <person name="Chen H.Y."/>
            <person name="Chen S.E."/>
            <person name="Zhou L.G."/>
            <person name="Ni X.B."/>
            <person name="Tian J.H."/>
            <person name="Sheng Y."/>
            <person name="Liu T."/>
            <person name="Pan Y.S."/>
            <person name="Xia L.Y."/>
            <person name="Li J."/>
            <person name="Zhao F."/>
            <person name="Cao W.C."/>
        </authorList>
    </citation>
    <scope>NUCLEOTIDE SEQUENCE [LARGE SCALE GENOMIC DNA]</scope>
    <source>
        <strain evidence="9">HaeL-2018</strain>
    </source>
</reference>
<dbReference type="PANTHER" id="PTHR43918:SF4">
    <property type="entry name" value="CARBOXYLIC ESTER HYDROLASE"/>
    <property type="match status" value="1"/>
</dbReference>
<keyword evidence="5" id="KW-0325">Glycoprotein</keyword>
<comment type="caution">
    <text evidence="9">The sequence shown here is derived from an EMBL/GenBank/DDBJ whole genome shotgun (WGS) entry which is preliminary data.</text>
</comment>
<dbReference type="PROSITE" id="PS00122">
    <property type="entry name" value="CARBOXYLESTERASE_B_1"/>
    <property type="match status" value="1"/>
</dbReference>
<dbReference type="InterPro" id="IPR050654">
    <property type="entry name" value="AChE-related_enzymes"/>
</dbReference>
<dbReference type="GO" id="GO:0006581">
    <property type="term" value="P:acetylcholine catabolic process"/>
    <property type="evidence" value="ECO:0007669"/>
    <property type="project" value="TreeGrafter"/>
</dbReference>
<dbReference type="OrthoDB" id="19653at2759"/>
<evidence type="ECO:0000256" key="4">
    <source>
        <dbReference type="ARBA" id="ARBA00023157"/>
    </source>
</evidence>
<keyword evidence="7" id="KW-0732">Signal</keyword>
<dbReference type="PRINTS" id="PR00878">
    <property type="entry name" value="CHOLNESTRASE"/>
</dbReference>
<keyword evidence="10" id="KW-1185">Reference proteome</keyword>
<evidence type="ECO:0000256" key="5">
    <source>
        <dbReference type="ARBA" id="ARBA00023180"/>
    </source>
</evidence>
<dbReference type="InterPro" id="IPR000997">
    <property type="entry name" value="Cholinesterase"/>
</dbReference>
<dbReference type="PANTHER" id="PTHR43918">
    <property type="entry name" value="ACETYLCHOLINESTERASE"/>
    <property type="match status" value="1"/>
</dbReference>
<comment type="catalytic activity">
    <reaction evidence="6">
        <text>acetylcholine + H2O = choline + acetate + H(+)</text>
        <dbReference type="Rhea" id="RHEA:17561"/>
        <dbReference type="ChEBI" id="CHEBI:15354"/>
        <dbReference type="ChEBI" id="CHEBI:15355"/>
        <dbReference type="ChEBI" id="CHEBI:15377"/>
        <dbReference type="ChEBI" id="CHEBI:15378"/>
        <dbReference type="ChEBI" id="CHEBI:30089"/>
        <dbReference type="EC" id="3.1.1.7"/>
    </reaction>
</comment>
<dbReference type="InterPro" id="IPR002018">
    <property type="entry name" value="CarbesteraseB"/>
</dbReference>
<dbReference type="GO" id="GO:0005615">
    <property type="term" value="C:extracellular space"/>
    <property type="evidence" value="ECO:0007669"/>
    <property type="project" value="TreeGrafter"/>
</dbReference>
<dbReference type="EMBL" id="JABSTR010000004">
    <property type="protein sequence ID" value="KAH9368391.1"/>
    <property type="molecule type" value="Genomic_DNA"/>
</dbReference>
<dbReference type="Gene3D" id="3.40.50.1820">
    <property type="entry name" value="alpha/beta hydrolase"/>
    <property type="match status" value="1"/>
</dbReference>
<protein>
    <recommendedName>
        <fullName evidence="7">Carboxylic ester hydrolase</fullName>
        <ecNumber evidence="7">3.1.1.-</ecNumber>
    </recommendedName>
</protein>
<comment type="similarity">
    <text evidence="1 7">Belongs to the type-B carboxylesterase/lipase family.</text>
</comment>
<evidence type="ECO:0000256" key="6">
    <source>
        <dbReference type="ARBA" id="ARBA00048484"/>
    </source>
</evidence>
<name>A0A9J6G022_HAELO</name>
<evidence type="ECO:0000256" key="1">
    <source>
        <dbReference type="ARBA" id="ARBA00005964"/>
    </source>
</evidence>
<keyword evidence="4" id="KW-1015">Disulfide bond</keyword>
<gene>
    <name evidence="9" type="ORF">HPB48_012679</name>
</gene>
<sequence>MTSYRRQLLVLAAIGYALGLCDAANTRPVVRTNAGLVEGVRVDAGSEKVDAFLGVPYAAPPVGDLRFEKPVPAKPWKGKYNASAKPTPCTQGDFPLYEDIILDYTHSSEDCLYYNVWRPTRSCPDKGETCDAKLPVMVFIHGGAFQFGDSSLFLYDLSNFAGLANVVTVSFNYRLNFFGFLTSETPELPGNMGLWDQVLFLKWVKNNIANFGGDPDEITVAGHSAGGVSAGLLAASPATKGLIKRIIMQSGTPISLLAGSTYYSPDRFYDTSRALGCHNGEIKKENLDIPKTIKCLKRMKARKITRILHKLKLPERVFSLTEGDEFFPYDPLALDTWKNIHVKEVFAGSNLNEGTGFLHYVLKHHHDLKDNLKVDYRATITAMLSLFADVPLVTGRRMTKAYFGGYDVKHSDQRVIELLSEMMGDIVFKCPTHLFAELTATQGVPTYRYCEHFLKGTY</sequence>
<evidence type="ECO:0000259" key="8">
    <source>
        <dbReference type="Pfam" id="PF00135"/>
    </source>
</evidence>
<evidence type="ECO:0000313" key="10">
    <source>
        <dbReference type="Proteomes" id="UP000821853"/>
    </source>
</evidence>
<dbReference type="Proteomes" id="UP000821853">
    <property type="component" value="Chromosome 2"/>
</dbReference>
<evidence type="ECO:0000256" key="3">
    <source>
        <dbReference type="ARBA" id="ARBA00022801"/>
    </source>
</evidence>
<dbReference type="GO" id="GO:0019695">
    <property type="term" value="P:choline metabolic process"/>
    <property type="evidence" value="ECO:0007669"/>
    <property type="project" value="TreeGrafter"/>
</dbReference>
<dbReference type="OMA" id="EMMGDIV"/>
<accession>A0A9J6G022</accession>
<feature type="signal peptide" evidence="7">
    <location>
        <begin position="1"/>
        <end position="23"/>
    </location>
</feature>
<evidence type="ECO:0000256" key="7">
    <source>
        <dbReference type="RuleBase" id="RU361235"/>
    </source>
</evidence>
<dbReference type="VEuPathDB" id="VectorBase:HLOH_040651"/>
<dbReference type="EC" id="3.1.1.-" evidence="7"/>
<dbReference type="Pfam" id="PF00135">
    <property type="entry name" value="COesterase"/>
    <property type="match status" value="1"/>
</dbReference>
<keyword evidence="2" id="KW-0719">Serine esterase</keyword>
<evidence type="ECO:0000313" key="9">
    <source>
        <dbReference type="EMBL" id="KAH9368391.1"/>
    </source>
</evidence>
<dbReference type="GO" id="GO:0005886">
    <property type="term" value="C:plasma membrane"/>
    <property type="evidence" value="ECO:0007669"/>
    <property type="project" value="TreeGrafter"/>
</dbReference>
<evidence type="ECO:0000256" key="2">
    <source>
        <dbReference type="ARBA" id="ARBA00022487"/>
    </source>
</evidence>
<feature type="domain" description="Carboxylesterase type B" evidence="8">
    <location>
        <begin position="27"/>
        <end position="449"/>
    </location>
</feature>
<keyword evidence="3 7" id="KW-0378">Hydrolase</keyword>
<dbReference type="GO" id="GO:0003990">
    <property type="term" value="F:acetylcholinesterase activity"/>
    <property type="evidence" value="ECO:0007669"/>
    <property type="project" value="UniProtKB-EC"/>
</dbReference>
<dbReference type="AlphaFoldDB" id="A0A9J6G022"/>
<dbReference type="InterPro" id="IPR019826">
    <property type="entry name" value="Carboxylesterase_B_AS"/>
</dbReference>
<proteinExistence type="inferred from homology"/>
<organism evidence="9 10">
    <name type="scientific">Haemaphysalis longicornis</name>
    <name type="common">Bush tick</name>
    <dbReference type="NCBI Taxonomy" id="44386"/>
    <lineage>
        <taxon>Eukaryota</taxon>
        <taxon>Metazoa</taxon>
        <taxon>Ecdysozoa</taxon>
        <taxon>Arthropoda</taxon>
        <taxon>Chelicerata</taxon>
        <taxon>Arachnida</taxon>
        <taxon>Acari</taxon>
        <taxon>Parasitiformes</taxon>
        <taxon>Ixodida</taxon>
        <taxon>Ixodoidea</taxon>
        <taxon>Ixodidae</taxon>
        <taxon>Haemaphysalinae</taxon>
        <taxon>Haemaphysalis</taxon>
    </lineage>
</organism>